<keyword evidence="5" id="KW-0106">Calcium</keyword>
<reference evidence="9" key="1">
    <citation type="submission" date="2022-11" db="UniProtKB">
        <authorList>
            <consortium name="EnsemblMetazoa"/>
        </authorList>
    </citation>
    <scope>IDENTIFICATION</scope>
</reference>
<dbReference type="RefSeq" id="XP_038067303.1">
    <property type="nucleotide sequence ID" value="XM_038211375.1"/>
</dbReference>
<dbReference type="Gene3D" id="3.40.720.10">
    <property type="entry name" value="Alkaline Phosphatase, subunit A"/>
    <property type="match status" value="1"/>
</dbReference>
<dbReference type="OMA" id="TIATHIV"/>
<dbReference type="EnsemblMetazoa" id="XM_038211375.1">
    <property type="protein sequence ID" value="XP_038067303.1"/>
    <property type="gene ID" value="LOC119737196"/>
</dbReference>
<dbReference type="OrthoDB" id="103349at2759"/>
<dbReference type="Proteomes" id="UP000887568">
    <property type="component" value="Unplaced"/>
</dbReference>
<evidence type="ECO:0000256" key="6">
    <source>
        <dbReference type="ARBA" id="ARBA00023180"/>
    </source>
</evidence>
<evidence type="ECO:0000256" key="4">
    <source>
        <dbReference type="ARBA" id="ARBA00022801"/>
    </source>
</evidence>
<accession>A0A914AUG6</accession>
<dbReference type="PANTHER" id="PTHR10342">
    <property type="entry name" value="ARYLSULFATASE"/>
    <property type="match status" value="1"/>
</dbReference>
<feature type="domain" description="Sulfatase N-terminal" evidence="8">
    <location>
        <begin position="30"/>
        <end position="338"/>
    </location>
</feature>
<dbReference type="InterPro" id="IPR017850">
    <property type="entry name" value="Alkaline_phosphatase_core_sf"/>
</dbReference>
<sequence length="504" mass="57045">MGEYTPRSSILCFIGLFLASVSGPVDCKPPNILFILADDYGFHDIGYHSSEIETPNLNRLAAGGVRLENYYVQPICTPTRSQLMSGKYQIHTGLQHGNIELEQPSCLPLDDVTLAQKLKESGYATHIVGKWHLGIYKKACWPTRRGFDSYFGYLQGAEDYYTHFAFRGLDLRDNDDSVWNYTGSYSTTLFTHRAQELLRRHSSQTPDTPLFLYLPYQAVHEPLEVPEQYMVPYAHITDKKRRIYAGMVACMDEGIGNITRTMDQLGLWKDTVLIFSTDNGGQIYQGGNNWPLRGWKGSLWEGGMHGIGFVHSPLLPAKVQGTINRELIHVSDWFPTLVAGLAGGSLNGTKLDGYNMWNTISRGDPSPRKEILHNIDPLFQRPNKTHSMPVMGTKVFNETIRAAIRSGDWKLITGSPGNSSWIPPPDYGFTPVTPIEAPGKMVWLFNITADPSEYYDMSSQRPDVVQRLMQRLQYYYEVAVPVFYPPNDPRANPKYHNGTWSNWE</sequence>
<keyword evidence="4" id="KW-0378">Hydrolase</keyword>
<dbReference type="GO" id="GO:0008484">
    <property type="term" value="F:sulfuric ester hydrolase activity"/>
    <property type="evidence" value="ECO:0007669"/>
    <property type="project" value="InterPro"/>
</dbReference>
<dbReference type="CDD" id="cd16029">
    <property type="entry name" value="4-S"/>
    <property type="match status" value="1"/>
</dbReference>
<name>A0A914AUG6_PATMI</name>
<evidence type="ECO:0000259" key="8">
    <source>
        <dbReference type="Pfam" id="PF00884"/>
    </source>
</evidence>
<keyword evidence="10" id="KW-1185">Reference proteome</keyword>
<feature type="chain" id="PRO_5037033225" description="Sulfatase N-terminal domain-containing protein" evidence="7">
    <location>
        <begin position="28"/>
        <end position="504"/>
    </location>
</feature>
<protein>
    <recommendedName>
        <fullName evidence="8">Sulfatase N-terminal domain-containing protein</fullName>
    </recommendedName>
</protein>
<dbReference type="FunFam" id="3.40.720.10:FF:000007">
    <property type="entry name" value="Arylsulfatase family, member J"/>
    <property type="match status" value="1"/>
</dbReference>
<dbReference type="Pfam" id="PF00884">
    <property type="entry name" value="Sulfatase"/>
    <property type="match status" value="1"/>
</dbReference>
<dbReference type="SUPFAM" id="SSF53649">
    <property type="entry name" value="Alkaline phosphatase-like"/>
    <property type="match status" value="1"/>
</dbReference>
<comment type="cofactor">
    <cofactor evidence="1">
        <name>Ca(2+)</name>
        <dbReference type="ChEBI" id="CHEBI:29108"/>
    </cofactor>
</comment>
<dbReference type="InterPro" id="IPR047115">
    <property type="entry name" value="ARSB"/>
</dbReference>
<keyword evidence="7" id="KW-0732">Signal</keyword>
<dbReference type="Gene3D" id="3.30.1120.10">
    <property type="match status" value="1"/>
</dbReference>
<dbReference type="GeneID" id="119737196"/>
<evidence type="ECO:0000313" key="9">
    <source>
        <dbReference type="EnsemblMetazoa" id="XP_038067303.1"/>
    </source>
</evidence>
<evidence type="ECO:0000256" key="5">
    <source>
        <dbReference type="ARBA" id="ARBA00022837"/>
    </source>
</evidence>
<comment type="similarity">
    <text evidence="2">Belongs to the sulfatase family.</text>
</comment>
<evidence type="ECO:0000256" key="1">
    <source>
        <dbReference type="ARBA" id="ARBA00001913"/>
    </source>
</evidence>
<evidence type="ECO:0000256" key="7">
    <source>
        <dbReference type="SAM" id="SignalP"/>
    </source>
</evidence>
<proteinExistence type="inferred from homology"/>
<feature type="signal peptide" evidence="7">
    <location>
        <begin position="1"/>
        <end position="27"/>
    </location>
</feature>
<organism evidence="9 10">
    <name type="scientific">Patiria miniata</name>
    <name type="common">Bat star</name>
    <name type="synonym">Asterina miniata</name>
    <dbReference type="NCBI Taxonomy" id="46514"/>
    <lineage>
        <taxon>Eukaryota</taxon>
        <taxon>Metazoa</taxon>
        <taxon>Echinodermata</taxon>
        <taxon>Eleutherozoa</taxon>
        <taxon>Asterozoa</taxon>
        <taxon>Asteroidea</taxon>
        <taxon>Valvatacea</taxon>
        <taxon>Valvatida</taxon>
        <taxon>Asterinidae</taxon>
        <taxon>Patiria</taxon>
    </lineage>
</organism>
<evidence type="ECO:0000256" key="3">
    <source>
        <dbReference type="ARBA" id="ARBA00022723"/>
    </source>
</evidence>
<keyword evidence="3" id="KW-0479">Metal-binding</keyword>
<dbReference type="GO" id="GO:0046872">
    <property type="term" value="F:metal ion binding"/>
    <property type="evidence" value="ECO:0007669"/>
    <property type="project" value="UniProtKB-KW"/>
</dbReference>
<evidence type="ECO:0000313" key="10">
    <source>
        <dbReference type="Proteomes" id="UP000887568"/>
    </source>
</evidence>
<keyword evidence="6" id="KW-0325">Glycoprotein</keyword>
<dbReference type="InterPro" id="IPR024607">
    <property type="entry name" value="Sulfatase_CS"/>
</dbReference>
<dbReference type="PANTHER" id="PTHR10342:SF274">
    <property type="entry name" value="ARYLSULFATASE B"/>
    <property type="match status" value="1"/>
</dbReference>
<evidence type="ECO:0000256" key="2">
    <source>
        <dbReference type="ARBA" id="ARBA00008779"/>
    </source>
</evidence>
<dbReference type="PROSITE" id="PS00149">
    <property type="entry name" value="SULFATASE_2"/>
    <property type="match status" value="1"/>
</dbReference>
<dbReference type="InterPro" id="IPR000917">
    <property type="entry name" value="Sulfatase_N"/>
</dbReference>
<dbReference type="AlphaFoldDB" id="A0A914AUG6"/>